<reference evidence="3" key="1">
    <citation type="journal article" date="2015" name="Nat. Genet.">
        <title>The genome and transcriptome of the zoonotic hookworm Ancylostoma ceylanicum identify infection-specific gene families.</title>
        <authorList>
            <person name="Schwarz E.M."/>
            <person name="Hu Y."/>
            <person name="Antoshechkin I."/>
            <person name="Miller M.M."/>
            <person name="Sternberg P.W."/>
            <person name="Aroian R.V."/>
        </authorList>
    </citation>
    <scope>NUCLEOTIDE SEQUENCE</scope>
    <source>
        <strain evidence="3">HY135</strain>
    </source>
</reference>
<keyword evidence="3" id="KW-1185">Reference proteome</keyword>
<evidence type="ECO:0000256" key="1">
    <source>
        <dbReference type="SAM" id="SignalP"/>
    </source>
</evidence>
<evidence type="ECO:0000313" key="2">
    <source>
        <dbReference type="EMBL" id="EYB86930.1"/>
    </source>
</evidence>
<protein>
    <recommendedName>
        <fullName evidence="4">Secreted protein</fullName>
    </recommendedName>
</protein>
<organism evidence="2 3">
    <name type="scientific">Ancylostoma ceylanicum</name>
    <dbReference type="NCBI Taxonomy" id="53326"/>
    <lineage>
        <taxon>Eukaryota</taxon>
        <taxon>Metazoa</taxon>
        <taxon>Ecdysozoa</taxon>
        <taxon>Nematoda</taxon>
        <taxon>Chromadorea</taxon>
        <taxon>Rhabditida</taxon>
        <taxon>Rhabditina</taxon>
        <taxon>Rhabditomorpha</taxon>
        <taxon>Strongyloidea</taxon>
        <taxon>Ancylostomatidae</taxon>
        <taxon>Ancylostomatinae</taxon>
        <taxon>Ancylostoma</taxon>
    </lineage>
</organism>
<accession>A0A016S8F0</accession>
<comment type="caution">
    <text evidence="2">The sequence shown here is derived from an EMBL/GenBank/DDBJ whole genome shotgun (WGS) entry which is preliminary data.</text>
</comment>
<feature type="chain" id="PRO_5001489125" description="Secreted protein" evidence="1">
    <location>
        <begin position="34"/>
        <end position="77"/>
    </location>
</feature>
<dbReference type="EMBL" id="JARK01001607">
    <property type="protein sequence ID" value="EYB86930.1"/>
    <property type="molecule type" value="Genomic_DNA"/>
</dbReference>
<dbReference type="AlphaFoldDB" id="A0A016S8F0"/>
<name>A0A016S8F0_9BILA</name>
<keyword evidence="1" id="KW-0732">Signal</keyword>
<dbReference type="Proteomes" id="UP000024635">
    <property type="component" value="Unassembled WGS sequence"/>
</dbReference>
<evidence type="ECO:0000313" key="3">
    <source>
        <dbReference type="Proteomes" id="UP000024635"/>
    </source>
</evidence>
<gene>
    <name evidence="2" type="primary">Acey_s0271.g900</name>
    <name evidence="2" type="ORF">Y032_0271g900</name>
</gene>
<proteinExistence type="predicted"/>
<sequence length="77" mass="8474">MKASMLLSLHKMSACQLIALFCASSSLKGSTHGNPHFRGKSGLSAEILSWTQCRAWPFWCAPRQLTLLIWHTTSGLA</sequence>
<feature type="signal peptide" evidence="1">
    <location>
        <begin position="1"/>
        <end position="33"/>
    </location>
</feature>
<evidence type="ECO:0008006" key="4">
    <source>
        <dbReference type="Google" id="ProtNLM"/>
    </source>
</evidence>